<reference evidence="1 2" key="1">
    <citation type="submission" date="2019-03" db="EMBL/GenBank/DDBJ databases">
        <title>First draft genome of Liparis tanakae, snailfish: a comprehensive survey of snailfish specific genes.</title>
        <authorList>
            <person name="Kim W."/>
            <person name="Song I."/>
            <person name="Jeong J.-H."/>
            <person name="Kim D."/>
            <person name="Kim S."/>
            <person name="Ryu S."/>
            <person name="Song J.Y."/>
            <person name="Lee S.K."/>
        </authorList>
    </citation>
    <scope>NUCLEOTIDE SEQUENCE [LARGE SCALE GENOMIC DNA]</scope>
    <source>
        <tissue evidence="1">Muscle</tissue>
    </source>
</reference>
<organism evidence="1 2">
    <name type="scientific">Liparis tanakae</name>
    <name type="common">Tanaka's snailfish</name>
    <dbReference type="NCBI Taxonomy" id="230148"/>
    <lineage>
        <taxon>Eukaryota</taxon>
        <taxon>Metazoa</taxon>
        <taxon>Chordata</taxon>
        <taxon>Craniata</taxon>
        <taxon>Vertebrata</taxon>
        <taxon>Euteleostomi</taxon>
        <taxon>Actinopterygii</taxon>
        <taxon>Neopterygii</taxon>
        <taxon>Teleostei</taxon>
        <taxon>Neoteleostei</taxon>
        <taxon>Acanthomorphata</taxon>
        <taxon>Eupercaria</taxon>
        <taxon>Perciformes</taxon>
        <taxon>Cottioidei</taxon>
        <taxon>Cottales</taxon>
        <taxon>Liparidae</taxon>
        <taxon>Liparis</taxon>
    </lineage>
</organism>
<accession>A0A4Z2HIR8</accession>
<proteinExistence type="predicted"/>
<dbReference type="Proteomes" id="UP000314294">
    <property type="component" value="Unassembled WGS sequence"/>
</dbReference>
<keyword evidence="2" id="KW-1185">Reference proteome</keyword>
<sequence length="106" mass="11642">MVPAQSYLSASWPSSTFLLHQSGLDAKRNLTDSGARRLQQLLFLRNLVLGSRTFCPVGSRANVVLFLHLTIHDPCARLSFVLGDDGHVEFLHATFMVEGAEGSCQL</sequence>
<comment type="caution">
    <text evidence="1">The sequence shown here is derived from an EMBL/GenBank/DDBJ whole genome shotgun (WGS) entry which is preliminary data.</text>
</comment>
<dbReference type="AlphaFoldDB" id="A0A4Z2HIR8"/>
<gene>
    <name evidence="1" type="ORF">EYF80_024110</name>
</gene>
<evidence type="ECO:0000313" key="2">
    <source>
        <dbReference type="Proteomes" id="UP000314294"/>
    </source>
</evidence>
<dbReference type="EMBL" id="SRLO01000231">
    <property type="protein sequence ID" value="TNN65706.1"/>
    <property type="molecule type" value="Genomic_DNA"/>
</dbReference>
<evidence type="ECO:0000313" key="1">
    <source>
        <dbReference type="EMBL" id="TNN65706.1"/>
    </source>
</evidence>
<name>A0A4Z2HIR8_9TELE</name>
<protein>
    <submittedName>
        <fullName evidence="1">Uncharacterized protein</fullName>
    </submittedName>
</protein>